<dbReference type="GO" id="GO:0005681">
    <property type="term" value="C:spliceosomal complex"/>
    <property type="evidence" value="ECO:0007669"/>
    <property type="project" value="UniProtKB-KW"/>
</dbReference>
<accession>A0A9P8T0B6</accession>
<keyword evidence="11" id="KW-1185">Reference proteome</keyword>
<evidence type="ECO:0000259" key="7">
    <source>
        <dbReference type="Pfam" id="PF03178"/>
    </source>
</evidence>
<dbReference type="Pfam" id="PF23726">
    <property type="entry name" value="Beta-prop_RSE1_2nd"/>
    <property type="match status" value="1"/>
</dbReference>
<dbReference type="PANTHER" id="PTHR10644">
    <property type="entry name" value="DNA REPAIR/RNA PROCESSING CPSF FAMILY"/>
    <property type="match status" value="1"/>
</dbReference>
<dbReference type="Pfam" id="PF03178">
    <property type="entry name" value="CPSF_A"/>
    <property type="match status" value="1"/>
</dbReference>
<evidence type="ECO:0000313" key="11">
    <source>
        <dbReference type="Proteomes" id="UP000769157"/>
    </source>
</evidence>
<evidence type="ECO:0000256" key="2">
    <source>
        <dbReference type="ARBA" id="ARBA00022664"/>
    </source>
</evidence>
<feature type="domain" description="RSE1/DDB1/CPSF1 first beta-propeller" evidence="8">
    <location>
        <begin position="23"/>
        <end position="376"/>
    </location>
</feature>
<dbReference type="GO" id="GO:0003676">
    <property type="term" value="F:nucleic acid binding"/>
    <property type="evidence" value="ECO:0007669"/>
    <property type="project" value="InterPro"/>
</dbReference>
<evidence type="ECO:0000256" key="3">
    <source>
        <dbReference type="ARBA" id="ARBA00022728"/>
    </source>
</evidence>
<name>A0A9P8T0B6_9ASCO</name>
<keyword evidence="3" id="KW-0747">Spliceosome</keyword>
<protein>
    <recommendedName>
        <fullName evidence="12">Pre-mRNA-splicing factor RSE1</fullName>
    </recommendedName>
</protein>
<dbReference type="InterPro" id="IPR058543">
    <property type="entry name" value="Beta-prop_RSE1/DDB1/CPSF1_2nd"/>
</dbReference>
<evidence type="ECO:0000256" key="1">
    <source>
        <dbReference type="ARBA" id="ARBA00004123"/>
    </source>
</evidence>
<dbReference type="GeneID" id="70238632"/>
<comment type="subcellular location">
    <subcellularLocation>
        <location evidence="1">Nucleus</location>
    </subcellularLocation>
</comment>
<dbReference type="InterPro" id="IPR050358">
    <property type="entry name" value="RSE1/DDB1/CFT1"/>
</dbReference>
<evidence type="ECO:0008006" key="12">
    <source>
        <dbReference type="Google" id="ProtNLM"/>
    </source>
</evidence>
<dbReference type="Gene3D" id="2.130.10.10">
    <property type="entry name" value="YVTN repeat-like/Quinoprotein amine dehydrogenase"/>
    <property type="match status" value="3"/>
</dbReference>
<comment type="caution">
    <text evidence="10">The sequence shown here is derived from an EMBL/GenBank/DDBJ whole genome shotgun (WGS) entry which is preliminary data.</text>
</comment>
<feature type="domain" description="RSE1/DDB1/CPSF1 C-terminal" evidence="7">
    <location>
        <begin position="856"/>
        <end position="1168"/>
    </location>
</feature>
<evidence type="ECO:0000256" key="4">
    <source>
        <dbReference type="ARBA" id="ARBA00023187"/>
    </source>
</evidence>
<dbReference type="RefSeq" id="XP_046058385.1">
    <property type="nucleotide sequence ID" value="XM_046207978.1"/>
</dbReference>
<dbReference type="GO" id="GO:0008380">
    <property type="term" value="P:RNA splicing"/>
    <property type="evidence" value="ECO:0007669"/>
    <property type="project" value="UniProtKB-KW"/>
</dbReference>
<dbReference type="SUPFAM" id="SSF50978">
    <property type="entry name" value="WD40 repeat-like"/>
    <property type="match status" value="1"/>
</dbReference>
<evidence type="ECO:0000256" key="6">
    <source>
        <dbReference type="ARBA" id="ARBA00038266"/>
    </source>
</evidence>
<feature type="domain" description="RSE1/DDB1/CPSF1 second beta-propeller" evidence="9">
    <location>
        <begin position="458"/>
        <end position="791"/>
    </location>
</feature>
<gene>
    <name evidence="10" type="ORF">OGAPHI_006668</name>
</gene>
<evidence type="ECO:0000256" key="5">
    <source>
        <dbReference type="ARBA" id="ARBA00023242"/>
    </source>
</evidence>
<keyword evidence="4" id="KW-0508">mRNA splicing</keyword>
<keyword evidence="5" id="KW-0539">Nucleus</keyword>
<dbReference type="AlphaFoldDB" id="A0A9P8T0B6"/>
<organism evidence="10 11">
    <name type="scientific">Ogataea philodendri</name>
    <dbReference type="NCBI Taxonomy" id="1378263"/>
    <lineage>
        <taxon>Eukaryota</taxon>
        <taxon>Fungi</taxon>
        <taxon>Dikarya</taxon>
        <taxon>Ascomycota</taxon>
        <taxon>Saccharomycotina</taxon>
        <taxon>Pichiomycetes</taxon>
        <taxon>Pichiales</taxon>
        <taxon>Pichiaceae</taxon>
        <taxon>Ogataea</taxon>
    </lineage>
</organism>
<dbReference type="InterPro" id="IPR036322">
    <property type="entry name" value="WD40_repeat_dom_sf"/>
</dbReference>
<evidence type="ECO:0000313" key="10">
    <source>
        <dbReference type="EMBL" id="KAH3661261.1"/>
    </source>
</evidence>
<dbReference type="GO" id="GO:0006397">
    <property type="term" value="P:mRNA processing"/>
    <property type="evidence" value="ECO:0007669"/>
    <property type="project" value="UniProtKB-KW"/>
</dbReference>
<reference evidence="10" key="2">
    <citation type="submission" date="2021-01" db="EMBL/GenBank/DDBJ databases">
        <authorList>
            <person name="Schikora-Tamarit M.A."/>
        </authorList>
    </citation>
    <scope>NUCLEOTIDE SEQUENCE</scope>
    <source>
        <strain evidence="10">CBS6075</strain>
    </source>
</reference>
<reference evidence="10" key="1">
    <citation type="journal article" date="2021" name="Open Biol.">
        <title>Shared evolutionary footprints suggest mitochondrial oxidative damage underlies multiple complex I losses in fungi.</title>
        <authorList>
            <person name="Schikora-Tamarit M.A."/>
            <person name="Marcet-Houben M."/>
            <person name="Nosek J."/>
            <person name="Gabaldon T."/>
        </authorList>
    </citation>
    <scope>NUCLEOTIDE SEQUENCE</scope>
    <source>
        <strain evidence="10">CBS6075</strain>
    </source>
</reference>
<dbReference type="FunFam" id="2.130.10.10:FF:001143">
    <property type="entry name" value="Pre-mRNA-splicing factor rse-1, putative"/>
    <property type="match status" value="1"/>
</dbReference>
<dbReference type="EMBL" id="JAEUBE010000487">
    <property type="protein sequence ID" value="KAH3661261.1"/>
    <property type="molecule type" value="Genomic_DNA"/>
</dbReference>
<dbReference type="Pfam" id="PF10433">
    <property type="entry name" value="Beta-prop_RSE1_1st"/>
    <property type="match status" value="1"/>
</dbReference>
<evidence type="ECO:0000259" key="8">
    <source>
        <dbReference type="Pfam" id="PF10433"/>
    </source>
</evidence>
<dbReference type="Proteomes" id="UP000769157">
    <property type="component" value="Unassembled WGS sequence"/>
</dbReference>
<keyword evidence="2" id="KW-0507">mRNA processing</keyword>
<dbReference type="OrthoDB" id="436637at2759"/>
<dbReference type="InterPro" id="IPR018846">
    <property type="entry name" value="Beta-prop_RSE1/DDB1/CPSF1_1st"/>
</dbReference>
<comment type="similarity">
    <text evidence="6">Belongs to the RSE1 family.</text>
</comment>
<dbReference type="InterPro" id="IPR004871">
    <property type="entry name" value="RSE1/DDB1/CPSF1_C"/>
</dbReference>
<proteinExistence type="inferred from homology"/>
<evidence type="ECO:0000259" key="9">
    <source>
        <dbReference type="Pfam" id="PF23726"/>
    </source>
</evidence>
<sequence>MSLNPDLSVYSLTIRPSVTGVKCCIGNFTGNKKQQEVVRATATSIELWKLNRNNGDFYKVVSQNTFSHLRTIECLRSSGSEKDLLIVTSDSGNLTVLEMNNAKGRFESVSNEPYFKTGLRRISPGEYIAVDGLSRAAMVAAIEKNKFVYKFTADHKHNLQVSSPLEANKSKVITFATCGLDVGFENPQFASLECDYSDLEDSNKKLFKTLCYYELDIGLNHVVKRYSEDVSFSSNLLIALPGGGQGPSGVLLCSEGIIQYKCLSKMTHTIPIPRRNGQKKHSRAICGVVHKLKNTFFVLIQTELGDLFKVTLDYIVQDSDESRGEAGLVNSVEIQYFDTMPICSSLLIFRAGFLYANCESGDQYLYQFEKLGDENARKFNSQDYPDEIAVLSDENTEIETRPFENLNLVNIVENINPMVDARLHNSNETTSLPVIYSLCGTGPRSALKVLNHELPFSELVAQELPSTVKKVFACKLSRDDEYDKYIVLSFVDGTLVLRIGEEVEEVENSGLNLGSNTLGVFQIGNNSLVQVHPTGVRQIFYQDDSPQKTTDWAPPPGIRILHCTGTNSQLAVALSNREVVYFELDELDRLIEYNEHKEFGSQITSIALGELQSGEARFPYLLIGCQDKSLTVLSTDFESTLATISEEVLSSAASSLMVCYMRDTAVVLSKDADDDDEESELATSVLYVHIGMESGVYARLQMDLRSGDLSNPRNKYTGPRGVQLSKLEVTGQNAVCILSSRTYLGYSRPSEFKITPLTKPVFEDVCSLKSQDIPENGVLAVYGNNLVILTIDQLENDTLIENIGLRYTPRHLCDCTDKNGIMYILENDMDTKGHIDEDKSEEYQQFGYDRVEGQWASCIQAISVAEKRVLQTVEMANETVLRACWVNFDSKEGQPFLAVSSAQGLKLPSRNNNGAFISLYKIASNGSLELFQRTKTDHIVCALTPFQGRLLAGCENELILYDVGLKQLVKRSSTRLDCFQIVDLKTQGFRVVVADVRDSVRFAVFKPLENVFVDFIDDSIQRHVTRMLQLDYDTVVVGDKFGNISILRCPEQVSEMSDEDNHGFLVKMRRTKLENPVNFYVGDMPTFFQKGTLTIGGSESIIYGCLQGQIGCLHPLTSVSEINFFKELQKQMIREFCSLTERDYMKFRGYYNPPKNCIDGDLMEEYYHLPGDKRIRIASNMDRLPRDIDRRISDMRSRLVY</sequence>
<dbReference type="InterPro" id="IPR015943">
    <property type="entry name" value="WD40/YVTN_repeat-like_dom_sf"/>
</dbReference>